<feature type="compositionally biased region" description="Low complexity" evidence="1">
    <location>
        <begin position="146"/>
        <end position="179"/>
    </location>
</feature>
<dbReference type="OrthoDB" id="4807076at2"/>
<accession>A0A1H6F1L9</accession>
<feature type="region of interest" description="Disordered" evidence="1">
    <location>
        <begin position="137"/>
        <end position="179"/>
    </location>
</feature>
<organism evidence="3 4">
    <name type="scientific">Nonomuraea solani</name>
    <dbReference type="NCBI Taxonomy" id="1144553"/>
    <lineage>
        <taxon>Bacteria</taxon>
        <taxon>Bacillati</taxon>
        <taxon>Actinomycetota</taxon>
        <taxon>Actinomycetes</taxon>
        <taxon>Streptosporangiales</taxon>
        <taxon>Streptosporangiaceae</taxon>
        <taxon>Nonomuraea</taxon>
    </lineage>
</organism>
<gene>
    <name evidence="3" type="ORF">SAMN05444920_13455</name>
</gene>
<protein>
    <submittedName>
        <fullName evidence="3">DNA-binding transcriptional regulator, MarR family</fullName>
    </submittedName>
</protein>
<feature type="domain" description="HTH marR-type" evidence="2">
    <location>
        <begin position="1"/>
        <end position="141"/>
    </location>
</feature>
<dbReference type="GO" id="GO:0003677">
    <property type="term" value="F:DNA binding"/>
    <property type="evidence" value="ECO:0007669"/>
    <property type="project" value="UniProtKB-KW"/>
</dbReference>
<dbReference type="AlphaFoldDB" id="A0A1H6F1L9"/>
<dbReference type="PROSITE" id="PS50995">
    <property type="entry name" value="HTH_MARR_2"/>
    <property type="match status" value="1"/>
</dbReference>
<dbReference type="EMBL" id="FNVT01000034">
    <property type="protein sequence ID" value="SEH03251.1"/>
    <property type="molecule type" value="Genomic_DNA"/>
</dbReference>
<proteinExistence type="predicted"/>
<dbReference type="InterPro" id="IPR036388">
    <property type="entry name" value="WH-like_DNA-bd_sf"/>
</dbReference>
<keyword evidence="3" id="KW-0238">DNA-binding</keyword>
<dbReference type="PRINTS" id="PR00598">
    <property type="entry name" value="HTHMARR"/>
</dbReference>
<dbReference type="PANTHER" id="PTHR33164">
    <property type="entry name" value="TRANSCRIPTIONAL REGULATOR, MARR FAMILY"/>
    <property type="match status" value="1"/>
</dbReference>
<dbReference type="SUPFAM" id="SSF46785">
    <property type="entry name" value="Winged helix' DNA-binding domain"/>
    <property type="match status" value="1"/>
</dbReference>
<dbReference type="InterPro" id="IPR039422">
    <property type="entry name" value="MarR/SlyA-like"/>
</dbReference>
<dbReference type="InterPro" id="IPR036390">
    <property type="entry name" value="WH_DNA-bd_sf"/>
</dbReference>
<keyword evidence="4" id="KW-1185">Reference proteome</keyword>
<dbReference type="Pfam" id="PF12802">
    <property type="entry name" value="MarR_2"/>
    <property type="match status" value="1"/>
</dbReference>
<dbReference type="RefSeq" id="WP_103964242.1">
    <property type="nucleotide sequence ID" value="NZ_FNVT01000034.1"/>
</dbReference>
<dbReference type="GO" id="GO:0006950">
    <property type="term" value="P:response to stress"/>
    <property type="evidence" value="ECO:0007669"/>
    <property type="project" value="TreeGrafter"/>
</dbReference>
<evidence type="ECO:0000256" key="1">
    <source>
        <dbReference type="SAM" id="MobiDB-lite"/>
    </source>
</evidence>
<dbReference type="Proteomes" id="UP000236732">
    <property type="component" value="Unassembled WGS sequence"/>
</dbReference>
<sequence length="179" mass="19115">MAFNEFDRLSRSTGFLLAWVAADGGERYAKELATFGLKAHHVGVLTLLQDGPLPQSRLSERLGVFKPVMVTLLRDLEGMGLVRRHAHPTDGRALEVHLLPAGRERLEVVEEAGRRLSDEFFAPLTPEERLTLHELLTKLAEPEPEPGAGAEPEPGAGAEPEPGAGAEAGAGAEVEAGGD</sequence>
<evidence type="ECO:0000259" key="2">
    <source>
        <dbReference type="PROSITE" id="PS50995"/>
    </source>
</evidence>
<name>A0A1H6F1L9_9ACTN</name>
<dbReference type="PANTHER" id="PTHR33164:SF43">
    <property type="entry name" value="HTH-TYPE TRANSCRIPTIONAL REPRESSOR YETL"/>
    <property type="match status" value="1"/>
</dbReference>
<dbReference type="SMART" id="SM00347">
    <property type="entry name" value="HTH_MARR"/>
    <property type="match status" value="1"/>
</dbReference>
<reference evidence="3 4" key="1">
    <citation type="submission" date="2016-10" db="EMBL/GenBank/DDBJ databases">
        <authorList>
            <person name="de Groot N.N."/>
        </authorList>
    </citation>
    <scope>NUCLEOTIDE SEQUENCE [LARGE SCALE GENOMIC DNA]</scope>
    <source>
        <strain evidence="3 4">CGMCC 4.7037</strain>
    </source>
</reference>
<dbReference type="GO" id="GO:0003700">
    <property type="term" value="F:DNA-binding transcription factor activity"/>
    <property type="evidence" value="ECO:0007669"/>
    <property type="project" value="InterPro"/>
</dbReference>
<evidence type="ECO:0000313" key="4">
    <source>
        <dbReference type="Proteomes" id="UP000236732"/>
    </source>
</evidence>
<dbReference type="Gene3D" id="1.10.10.10">
    <property type="entry name" value="Winged helix-like DNA-binding domain superfamily/Winged helix DNA-binding domain"/>
    <property type="match status" value="1"/>
</dbReference>
<evidence type="ECO:0000313" key="3">
    <source>
        <dbReference type="EMBL" id="SEH03251.1"/>
    </source>
</evidence>
<dbReference type="InterPro" id="IPR000835">
    <property type="entry name" value="HTH_MarR-typ"/>
</dbReference>